<evidence type="ECO:0000256" key="1">
    <source>
        <dbReference type="ARBA" id="ARBA00004651"/>
    </source>
</evidence>
<protein>
    <submittedName>
        <fullName evidence="8">ABC transporter permease</fullName>
    </submittedName>
</protein>
<feature type="transmembrane region" description="Helical" evidence="7">
    <location>
        <begin position="193"/>
        <end position="211"/>
    </location>
</feature>
<evidence type="ECO:0000313" key="9">
    <source>
        <dbReference type="Proteomes" id="UP001592531"/>
    </source>
</evidence>
<gene>
    <name evidence="8" type="ORF">ACEZDE_15270</name>
</gene>
<evidence type="ECO:0000256" key="7">
    <source>
        <dbReference type="SAM" id="Phobius"/>
    </source>
</evidence>
<organism evidence="8 9">
    <name type="scientific">Streptacidiphilus cavernicola</name>
    <dbReference type="NCBI Taxonomy" id="3342716"/>
    <lineage>
        <taxon>Bacteria</taxon>
        <taxon>Bacillati</taxon>
        <taxon>Actinomycetota</taxon>
        <taxon>Actinomycetes</taxon>
        <taxon>Kitasatosporales</taxon>
        <taxon>Streptomycetaceae</taxon>
        <taxon>Streptacidiphilus</taxon>
    </lineage>
</organism>
<comment type="subcellular location">
    <subcellularLocation>
        <location evidence="1">Cell membrane</location>
        <topology evidence="1">Multi-pass membrane protein</topology>
    </subcellularLocation>
</comment>
<evidence type="ECO:0000256" key="3">
    <source>
        <dbReference type="ARBA" id="ARBA00022692"/>
    </source>
</evidence>
<feature type="transmembrane region" description="Helical" evidence="7">
    <location>
        <begin position="283"/>
        <end position="301"/>
    </location>
</feature>
<feature type="transmembrane region" description="Helical" evidence="7">
    <location>
        <begin position="362"/>
        <end position="385"/>
    </location>
</feature>
<keyword evidence="9" id="KW-1185">Reference proteome</keyword>
<reference evidence="8 9" key="1">
    <citation type="submission" date="2024-09" db="EMBL/GenBank/DDBJ databases">
        <authorList>
            <person name="Lee S.D."/>
        </authorList>
    </citation>
    <scope>NUCLEOTIDE SEQUENCE [LARGE SCALE GENOMIC DNA]</scope>
    <source>
        <strain evidence="8 9">N8-3</strain>
    </source>
</reference>
<proteinExistence type="predicted"/>
<evidence type="ECO:0000256" key="4">
    <source>
        <dbReference type="ARBA" id="ARBA00022989"/>
    </source>
</evidence>
<feature type="compositionally biased region" description="Low complexity" evidence="6">
    <location>
        <begin position="22"/>
        <end position="45"/>
    </location>
</feature>
<dbReference type="Pfam" id="PF02653">
    <property type="entry name" value="BPD_transp_2"/>
    <property type="match status" value="1"/>
</dbReference>
<keyword evidence="2" id="KW-1003">Cell membrane</keyword>
<sequence length="391" mass="39275">MFPRSTPDTEPAVPGQRKGDAESAPDLDPAADPASAADPAAVGPDGPVPTAPTARSVGVVGGLAGRLRGLDVGALREVALLPVLVLLLVVGALVSPVFFTVSNIAGIGQQISALGVVVVGESLILLIGGMDLSLESTYGLAPMVAAWLILPVTAFGNGWKLDPYLGIGILLAVGALVGLVNGLLIVKGRLNGFIVTLGMTIVLAGLQNGVVKAQTLFGLPSAFAYLGAASFGKVSVSLIVAAVIFVLVGLFLRYHRSGRAIYAVGGNPAAARAAGIKVDRIRIGVYVAGSVLAALGGLMEAGRVSAVTGQQGYGEGLIFSVFAAAVIGGVSLKGGRGNMVGAASGVILLGLVQNILDLANVSNYWIEAIDGAVILFALFLARVIGGEATAE</sequence>
<dbReference type="CDD" id="cd06579">
    <property type="entry name" value="TM_PBP1_transp_AraH_like"/>
    <property type="match status" value="1"/>
</dbReference>
<dbReference type="RefSeq" id="WP_380536680.1">
    <property type="nucleotide sequence ID" value="NZ_JBHFAB010000010.1"/>
</dbReference>
<feature type="transmembrane region" description="Helical" evidence="7">
    <location>
        <begin position="339"/>
        <end position="356"/>
    </location>
</feature>
<dbReference type="InterPro" id="IPR001851">
    <property type="entry name" value="ABC_transp_permease"/>
</dbReference>
<evidence type="ECO:0000256" key="2">
    <source>
        <dbReference type="ARBA" id="ARBA00022475"/>
    </source>
</evidence>
<dbReference type="Proteomes" id="UP001592531">
    <property type="component" value="Unassembled WGS sequence"/>
</dbReference>
<feature type="transmembrane region" description="Helical" evidence="7">
    <location>
        <begin position="313"/>
        <end position="332"/>
    </location>
</feature>
<feature type="transmembrane region" description="Helical" evidence="7">
    <location>
        <begin position="78"/>
        <end position="99"/>
    </location>
</feature>
<evidence type="ECO:0000256" key="6">
    <source>
        <dbReference type="SAM" id="MobiDB-lite"/>
    </source>
</evidence>
<keyword evidence="4 7" id="KW-1133">Transmembrane helix</keyword>
<accession>A0ABV6VW68</accession>
<dbReference type="PANTHER" id="PTHR32196">
    <property type="entry name" value="ABC TRANSPORTER PERMEASE PROTEIN YPHD-RELATED-RELATED"/>
    <property type="match status" value="1"/>
</dbReference>
<feature type="transmembrane region" description="Helical" evidence="7">
    <location>
        <begin position="223"/>
        <end position="252"/>
    </location>
</feature>
<evidence type="ECO:0000256" key="5">
    <source>
        <dbReference type="ARBA" id="ARBA00023136"/>
    </source>
</evidence>
<keyword evidence="3 7" id="KW-0812">Transmembrane</keyword>
<feature type="transmembrane region" description="Helical" evidence="7">
    <location>
        <begin position="140"/>
        <end position="159"/>
    </location>
</feature>
<keyword evidence="5 7" id="KW-0472">Membrane</keyword>
<evidence type="ECO:0000313" key="8">
    <source>
        <dbReference type="EMBL" id="MFC1417991.1"/>
    </source>
</evidence>
<feature type="region of interest" description="Disordered" evidence="6">
    <location>
        <begin position="1"/>
        <end position="50"/>
    </location>
</feature>
<dbReference type="EMBL" id="JBHFAB010000010">
    <property type="protein sequence ID" value="MFC1417991.1"/>
    <property type="molecule type" value="Genomic_DNA"/>
</dbReference>
<feature type="transmembrane region" description="Helical" evidence="7">
    <location>
        <begin position="111"/>
        <end position="128"/>
    </location>
</feature>
<comment type="caution">
    <text evidence="8">The sequence shown here is derived from an EMBL/GenBank/DDBJ whole genome shotgun (WGS) entry which is preliminary data.</text>
</comment>
<name>A0ABV6VW68_9ACTN</name>
<feature type="transmembrane region" description="Helical" evidence="7">
    <location>
        <begin position="165"/>
        <end position="186"/>
    </location>
</feature>